<dbReference type="InterPro" id="IPR008979">
    <property type="entry name" value="Galactose-bd-like_sf"/>
</dbReference>
<proteinExistence type="inferred from homology"/>
<dbReference type="GO" id="GO:0004553">
    <property type="term" value="F:hydrolase activity, hydrolyzing O-glycosyl compounds"/>
    <property type="evidence" value="ECO:0007669"/>
    <property type="project" value="InterPro"/>
</dbReference>
<evidence type="ECO:0000259" key="9">
    <source>
        <dbReference type="Pfam" id="PF18565"/>
    </source>
</evidence>
<dbReference type="InterPro" id="IPR013783">
    <property type="entry name" value="Ig-like_fold"/>
</dbReference>
<dbReference type="Pfam" id="PF00703">
    <property type="entry name" value="Glyco_hydro_2"/>
    <property type="match status" value="1"/>
</dbReference>
<comment type="similarity">
    <text evidence="1">Belongs to the glycosyl hydrolase 2 family.</text>
</comment>
<dbReference type="InterPro" id="IPR023232">
    <property type="entry name" value="Glyco_hydro_2_AS"/>
</dbReference>
<evidence type="ECO:0000313" key="10">
    <source>
        <dbReference type="EMBL" id="AOZ98904.1"/>
    </source>
</evidence>
<dbReference type="InterPro" id="IPR006103">
    <property type="entry name" value="Glyco_hydro_2_cat"/>
</dbReference>
<gene>
    <name evidence="10" type="ORF">BIW12_05335</name>
</gene>
<dbReference type="PRINTS" id="PR00132">
    <property type="entry name" value="GLHYDRLASE2"/>
</dbReference>
<feature type="chain" id="PRO_5009444420" evidence="4">
    <location>
        <begin position="25"/>
        <end position="821"/>
    </location>
</feature>
<dbReference type="SUPFAM" id="SSF51445">
    <property type="entry name" value="(Trans)glycosidases"/>
    <property type="match status" value="1"/>
</dbReference>
<organism evidence="10 11">
    <name type="scientific">Flavobacterium commune</name>
    <dbReference type="NCBI Taxonomy" id="1306519"/>
    <lineage>
        <taxon>Bacteria</taxon>
        <taxon>Pseudomonadati</taxon>
        <taxon>Bacteroidota</taxon>
        <taxon>Flavobacteriia</taxon>
        <taxon>Flavobacteriales</taxon>
        <taxon>Flavobacteriaceae</taxon>
        <taxon>Flavobacterium</taxon>
    </lineage>
</organism>
<keyword evidence="4" id="KW-0732">Signal</keyword>
<dbReference type="Pfam" id="PF02837">
    <property type="entry name" value="Glyco_hydro_2_N"/>
    <property type="match status" value="1"/>
</dbReference>
<dbReference type="Gene3D" id="3.20.20.80">
    <property type="entry name" value="Glycosidases"/>
    <property type="match status" value="1"/>
</dbReference>
<dbReference type="Pfam" id="PF16355">
    <property type="entry name" value="DUF4982"/>
    <property type="match status" value="1"/>
</dbReference>
<dbReference type="PANTHER" id="PTHR42732">
    <property type="entry name" value="BETA-GALACTOSIDASE"/>
    <property type="match status" value="1"/>
</dbReference>
<dbReference type="GO" id="GO:0005975">
    <property type="term" value="P:carbohydrate metabolic process"/>
    <property type="evidence" value="ECO:0007669"/>
    <property type="project" value="InterPro"/>
</dbReference>
<dbReference type="Gene3D" id="2.60.40.10">
    <property type="entry name" value="Immunoglobulins"/>
    <property type="match status" value="3"/>
</dbReference>
<evidence type="ECO:0000259" key="5">
    <source>
        <dbReference type="Pfam" id="PF00703"/>
    </source>
</evidence>
<evidence type="ECO:0000259" key="8">
    <source>
        <dbReference type="Pfam" id="PF16355"/>
    </source>
</evidence>
<dbReference type="STRING" id="1306519.BIW12_05335"/>
<evidence type="ECO:0000313" key="11">
    <source>
        <dbReference type="Proteomes" id="UP000178198"/>
    </source>
</evidence>
<dbReference type="Pfam" id="PF18565">
    <property type="entry name" value="Glyco_hydro2_C5"/>
    <property type="match status" value="1"/>
</dbReference>
<dbReference type="AlphaFoldDB" id="A0A1D9P9D0"/>
<feature type="domain" description="Glycoside hydrolase family 2 catalytic" evidence="6">
    <location>
        <begin position="320"/>
        <end position="522"/>
    </location>
</feature>
<evidence type="ECO:0000256" key="4">
    <source>
        <dbReference type="SAM" id="SignalP"/>
    </source>
</evidence>
<dbReference type="Gene3D" id="2.60.120.260">
    <property type="entry name" value="Galactose-binding domain-like"/>
    <property type="match status" value="1"/>
</dbReference>
<dbReference type="SUPFAM" id="SSF49303">
    <property type="entry name" value="beta-Galactosidase/glucuronidase domain"/>
    <property type="match status" value="1"/>
</dbReference>
<keyword evidence="11" id="KW-1185">Reference proteome</keyword>
<feature type="domain" description="DUF4982" evidence="8">
    <location>
        <begin position="640"/>
        <end position="698"/>
    </location>
</feature>
<name>A0A1D9P9D0_9FLAO</name>
<dbReference type="KEGG" id="fcm:BIW12_05335"/>
<dbReference type="InterPro" id="IPR017853">
    <property type="entry name" value="GH"/>
</dbReference>
<dbReference type="PROSITE" id="PS00608">
    <property type="entry name" value="GLYCOSYL_HYDROL_F2_2"/>
    <property type="match status" value="1"/>
</dbReference>
<dbReference type="Pfam" id="PF02836">
    <property type="entry name" value="Glyco_hydro_2_C"/>
    <property type="match status" value="1"/>
</dbReference>
<evidence type="ECO:0000256" key="3">
    <source>
        <dbReference type="ARBA" id="ARBA00023295"/>
    </source>
</evidence>
<dbReference type="Proteomes" id="UP000178198">
    <property type="component" value="Chromosome"/>
</dbReference>
<dbReference type="InterPro" id="IPR040605">
    <property type="entry name" value="Glyco_hydro2_dom5"/>
</dbReference>
<accession>A0A1D9P9D0</accession>
<dbReference type="InterPro" id="IPR032311">
    <property type="entry name" value="DUF4982"/>
</dbReference>
<keyword evidence="3" id="KW-0326">Glycosidase</keyword>
<feature type="domain" description="Glycoside hydrolase family 2 immunoglobulin-like beta-sandwich" evidence="5">
    <location>
        <begin position="200"/>
        <end position="312"/>
    </location>
</feature>
<feature type="domain" description="Glycoside hydrolase family 2" evidence="9">
    <location>
        <begin position="712"/>
        <end position="813"/>
    </location>
</feature>
<dbReference type="SUPFAM" id="SSF49785">
    <property type="entry name" value="Galactose-binding domain-like"/>
    <property type="match status" value="1"/>
</dbReference>
<dbReference type="SUPFAM" id="SSF49373">
    <property type="entry name" value="Invasin/intimin cell-adhesion fragments"/>
    <property type="match status" value="1"/>
</dbReference>
<dbReference type="InterPro" id="IPR036156">
    <property type="entry name" value="Beta-gal/glucu_dom_sf"/>
</dbReference>
<dbReference type="InterPro" id="IPR006104">
    <property type="entry name" value="Glyco_hydro_2_N"/>
</dbReference>
<feature type="signal peptide" evidence="4">
    <location>
        <begin position="1"/>
        <end position="24"/>
    </location>
</feature>
<protein>
    <submittedName>
        <fullName evidence="10">Beta-galactosidase</fullName>
    </submittedName>
</protein>
<dbReference type="InterPro" id="IPR051913">
    <property type="entry name" value="GH2_Domain-Containing"/>
</dbReference>
<dbReference type="InterPro" id="IPR008964">
    <property type="entry name" value="Invasin/intimin_cell_adhesion"/>
</dbReference>
<feature type="domain" description="Glycosyl hydrolases family 2 sugar binding" evidence="7">
    <location>
        <begin position="42"/>
        <end position="184"/>
    </location>
</feature>
<dbReference type="InterPro" id="IPR006102">
    <property type="entry name" value="Ig-like_GH2"/>
</dbReference>
<evidence type="ECO:0000259" key="6">
    <source>
        <dbReference type="Pfam" id="PF02836"/>
    </source>
</evidence>
<keyword evidence="2" id="KW-0378">Hydrolase</keyword>
<sequence>MMKNIQIIASLFLFSLLTLNCVSAQKKMKADFERKQLFDFDWKFALGDSPENSSENLDDKNWRKLDLPHDWSIEGKSEKNNPSEGDGGFFPAGTGWYRKSFSVPAHWKNQKVAIYFEGVYMNAEVFVNGKSVGMQPYGYTSFEYDLTPYLKFGQQNTIAVKVDNSKQKNSRWYSGSGIYRHVWLKVRNPIYIKTWGVSITTPKVTNEKATVQIKTKVKNETETLQIMAVSTTLSIKKVNGYNTVSMNTDNTVGVDLKAGEEKEIIQNIEVEKPILWSPETPDLYRAEVKIMKGHIKISDEPIDVVRKNFGIRTIEFTPENGFLLNGKKIELNGGCVHHDNGALGAAAYDRAEVRKVELLKAAGFNALRTSHNPPSEAFLDACDRLGMLVFDEAFDGWKEKKTTYDYASIFDKWWKHDVESMVLRDRNHPSIIMWSIGNEIIERKEPAAVETAKMLVNAVRNIDVTRPVTSAMTTWDKSWEIFDPLMAVHDVAGYNYQLHHAESDHARVPSRIIVQTESYPKDAFSNWNLVQKHNYIIGDFVWTAMDYLGESGIGRYVYPGEPAGEHWEGNLYPWHGAYCGDVDLTGWRKPISHYRSMLYNSNEKLYMAVREPNPESGAIKLTSWAVWPTWESWTWPGQEGKNLEVEVYSKYPKVRLYLNDKVIGEKETGLSQEFKATFAILYASGELKAVGIENNKEVESVLLKTAQKATKIKLTADRNEIAADGQDLAYVTVEVTDDKGVLNPNAANQLAFNVSGAGVIVGVDNANLKDTDLYVGNTRKAWRGRSMVIIKSTKESGAINLEVTSPGLETAVVKLKTIKGK</sequence>
<evidence type="ECO:0000256" key="1">
    <source>
        <dbReference type="ARBA" id="ARBA00007401"/>
    </source>
</evidence>
<evidence type="ECO:0000256" key="2">
    <source>
        <dbReference type="ARBA" id="ARBA00022801"/>
    </source>
</evidence>
<reference evidence="10 11" key="1">
    <citation type="submission" date="2016-10" db="EMBL/GenBank/DDBJ databases">
        <title>Complete Genome Sequence of Flavobacterium sp. PK15.</title>
        <authorList>
            <person name="Ekwe A."/>
            <person name="Kim S.B."/>
        </authorList>
    </citation>
    <scope>NUCLEOTIDE SEQUENCE [LARGE SCALE GENOMIC DNA]</scope>
    <source>
        <strain evidence="10 11">PK15</strain>
    </source>
</reference>
<dbReference type="EMBL" id="CP017774">
    <property type="protein sequence ID" value="AOZ98904.1"/>
    <property type="molecule type" value="Genomic_DNA"/>
</dbReference>
<dbReference type="PANTHER" id="PTHR42732:SF1">
    <property type="entry name" value="BETA-MANNOSIDASE"/>
    <property type="match status" value="1"/>
</dbReference>
<dbReference type="RefSeq" id="WP_071184150.1">
    <property type="nucleotide sequence ID" value="NZ_CP017774.1"/>
</dbReference>
<evidence type="ECO:0000259" key="7">
    <source>
        <dbReference type="Pfam" id="PF02837"/>
    </source>
</evidence>
<dbReference type="InterPro" id="IPR006101">
    <property type="entry name" value="Glyco_hydro_2"/>
</dbReference>